<dbReference type="AlphaFoldDB" id="A0ABC8IX59"/>
<evidence type="ECO:0000313" key="1">
    <source>
        <dbReference type="EMBL" id="CAH8305630.1"/>
    </source>
</evidence>
<accession>A0ABC8IX59</accession>
<keyword evidence="2" id="KW-1185">Reference proteome</keyword>
<proteinExistence type="predicted"/>
<dbReference type="EMBL" id="CAKOAT010061488">
    <property type="protein sequence ID" value="CAH8305630.1"/>
    <property type="molecule type" value="Genomic_DNA"/>
</dbReference>
<reference evidence="1 2" key="1">
    <citation type="submission" date="2022-03" db="EMBL/GenBank/DDBJ databases">
        <authorList>
            <person name="Macdonald S."/>
            <person name="Ahmed S."/>
            <person name="Newling K."/>
        </authorList>
    </citation>
    <scope>NUCLEOTIDE SEQUENCE [LARGE SCALE GENOMIC DNA]</scope>
</reference>
<comment type="caution">
    <text evidence="1">The sequence shown here is derived from an EMBL/GenBank/DDBJ whole genome shotgun (WGS) entry which is preliminary data.</text>
</comment>
<gene>
    <name evidence="1" type="ORF">ERUC_LOCUS3917</name>
</gene>
<sequence length="100" mass="11042">MQGLFSYKNRAINNFLPSQVSSSGLELGQSIKVGKGMKRHKSLLYNTRLRLEISLNVNTANTIGPGGSIDSISVVGWMGMRTRLDDVTQFLQQRRGIETG</sequence>
<evidence type="ECO:0000313" key="2">
    <source>
        <dbReference type="Proteomes" id="UP001642260"/>
    </source>
</evidence>
<name>A0ABC8IX59_ERUVS</name>
<protein>
    <submittedName>
        <fullName evidence="1">Uncharacterized protein</fullName>
    </submittedName>
</protein>
<dbReference type="Proteomes" id="UP001642260">
    <property type="component" value="Unassembled WGS sequence"/>
</dbReference>
<organism evidence="1 2">
    <name type="scientific">Eruca vesicaria subsp. sativa</name>
    <name type="common">Garden rocket</name>
    <name type="synonym">Eruca sativa</name>
    <dbReference type="NCBI Taxonomy" id="29727"/>
    <lineage>
        <taxon>Eukaryota</taxon>
        <taxon>Viridiplantae</taxon>
        <taxon>Streptophyta</taxon>
        <taxon>Embryophyta</taxon>
        <taxon>Tracheophyta</taxon>
        <taxon>Spermatophyta</taxon>
        <taxon>Magnoliopsida</taxon>
        <taxon>eudicotyledons</taxon>
        <taxon>Gunneridae</taxon>
        <taxon>Pentapetalae</taxon>
        <taxon>rosids</taxon>
        <taxon>malvids</taxon>
        <taxon>Brassicales</taxon>
        <taxon>Brassicaceae</taxon>
        <taxon>Brassiceae</taxon>
        <taxon>Eruca</taxon>
    </lineage>
</organism>